<evidence type="ECO:0000313" key="8">
    <source>
        <dbReference type="EMBL" id="PKZ65615.1"/>
    </source>
</evidence>
<feature type="transmembrane region" description="Helical" evidence="7">
    <location>
        <begin position="126"/>
        <end position="148"/>
    </location>
</feature>
<dbReference type="RefSeq" id="WP_101820198.1">
    <property type="nucleotide sequence ID" value="NZ_PKJC01000006.1"/>
</dbReference>
<dbReference type="GO" id="GO:0005886">
    <property type="term" value="C:plasma membrane"/>
    <property type="evidence" value="ECO:0007669"/>
    <property type="project" value="UniProtKB-SubCell"/>
</dbReference>
<keyword evidence="3 7" id="KW-0812">Transmembrane</keyword>
<feature type="transmembrane region" description="Helical" evidence="7">
    <location>
        <begin position="15"/>
        <end position="34"/>
    </location>
</feature>
<comment type="caution">
    <text evidence="8">The sequence shown here is derived from an EMBL/GenBank/DDBJ whole genome shotgun (WGS) entry which is preliminary data.</text>
</comment>
<evidence type="ECO:0000256" key="2">
    <source>
        <dbReference type="ARBA" id="ARBA00022475"/>
    </source>
</evidence>
<feature type="transmembrane region" description="Helical" evidence="7">
    <location>
        <begin position="257"/>
        <end position="276"/>
    </location>
</feature>
<feature type="transmembrane region" description="Helical" evidence="7">
    <location>
        <begin position="226"/>
        <end position="251"/>
    </location>
</feature>
<reference evidence="8 9" key="1">
    <citation type="submission" date="2017-12" db="EMBL/GenBank/DDBJ databases">
        <title>Phylogenetic diversity of female urinary microbiome.</title>
        <authorList>
            <person name="Thomas-White K."/>
            <person name="Wolfe A.J."/>
        </authorList>
    </citation>
    <scope>NUCLEOTIDE SEQUENCE [LARGE SCALE GENOMIC DNA]</scope>
    <source>
        <strain evidence="8 9">UMB0777</strain>
    </source>
</reference>
<feature type="transmembrane region" description="Helical" evidence="7">
    <location>
        <begin position="46"/>
        <end position="69"/>
    </location>
</feature>
<dbReference type="Pfam" id="PF01943">
    <property type="entry name" value="Polysacc_synt"/>
    <property type="match status" value="1"/>
</dbReference>
<dbReference type="PANTHER" id="PTHR30250:SF11">
    <property type="entry name" value="O-ANTIGEN TRANSPORTER-RELATED"/>
    <property type="match status" value="1"/>
</dbReference>
<feature type="transmembrane region" description="Helical" evidence="7">
    <location>
        <begin position="186"/>
        <end position="206"/>
    </location>
</feature>
<dbReference type="PANTHER" id="PTHR30250">
    <property type="entry name" value="PST FAMILY PREDICTED COLANIC ACID TRANSPORTER"/>
    <property type="match status" value="1"/>
</dbReference>
<evidence type="ECO:0008006" key="10">
    <source>
        <dbReference type="Google" id="ProtNLM"/>
    </source>
</evidence>
<organism evidence="8 9">
    <name type="scientific">Gordonia terrae</name>
    <dbReference type="NCBI Taxonomy" id="2055"/>
    <lineage>
        <taxon>Bacteria</taxon>
        <taxon>Bacillati</taxon>
        <taxon>Actinomycetota</taxon>
        <taxon>Actinomycetes</taxon>
        <taxon>Mycobacteriales</taxon>
        <taxon>Gordoniaceae</taxon>
        <taxon>Gordonia</taxon>
    </lineage>
</organism>
<gene>
    <name evidence="8" type="ORF">CYJ73_11110</name>
</gene>
<feature type="transmembrane region" description="Helical" evidence="7">
    <location>
        <begin position="160"/>
        <end position="180"/>
    </location>
</feature>
<dbReference type="AlphaFoldDB" id="A0A2I1R959"/>
<dbReference type="Proteomes" id="UP000234662">
    <property type="component" value="Unassembled WGS sequence"/>
</dbReference>
<evidence type="ECO:0000256" key="6">
    <source>
        <dbReference type="SAM" id="MobiDB-lite"/>
    </source>
</evidence>
<evidence type="ECO:0000256" key="3">
    <source>
        <dbReference type="ARBA" id="ARBA00022692"/>
    </source>
</evidence>
<feature type="transmembrane region" description="Helical" evidence="7">
    <location>
        <begin position="331"/>
        <end position="353"/>
    </location>
</feature>
<evidence type="ECO:0000256" key="7">
    <source>
        <dbReference type="SAM" id="Phobius"/>
    </source>
</evidence>
<feature type="transmembrane region" description="Helical" evidence="7">
    <location>
        <begin position="374"/>
        <end position="397"/>
    </location>
</feature>
<dbReference type="InterPro" id="IPR002797">
    <property type="entry name" value="Polysacc_synth"/>
</dbReference>
<keyword evidence="5 7" id="KW-0472">Membrane</keyword>
<name>A0A2I1R959_9ACTN</name>
<evidence type="ECO:0000256" key="5">
    <source>
        <dbReference type="ARBA" id="ARBA00023136"/>
    </source>
</evidence>
<evidence type="ECO:0000313" key="9">
    <source>
        <dbReference type="Proteomes" id="UP000234662"/>
    </source>
</evidence>
<comment type="subcellular location">
    <subcellularLocation>
        <location evidence="1">Cell membrane</location>
        <topology evidence="1">Multi-pass membrane protein</topology>
    </subcellularLocation>
</comment>
<feature type="transmembrane region" description="Helical" evidence="7">
    <location>
        <begin position="90"/>
        <end position="114"/>
    </location>
</feature>
<feature type="region of interest" description="Disordered" evidence="6">
    <location>
        <begin position="494"/>
        <end position="515"/>
    </location>
</feature>
<dbReference type="EMBL" id="PKJC01000006">
    <property type="protein sequence ID" value="PKZ65615.1"/>
    <property type="molecule type" value="Genomic_DNA"/>
</dbReference>
<proteinExistence type="predicted"/>
<evidence type="ECO:0000256" key="1">
    <source>
        <dbReference type="ARBA" id="ARBA00004651"/>
    </source>
</evidence>
<feature type="transmembrane region" description="Helical" evidence="7">
    <location>
        <begin position="433"/>
        <end position="456"/>
    </location>
</feature>
<dbReference type="InterPro" id="IPR050833">
    <property type="entry name" value="Poly_Biosynth_Transport"/>
</dbReference>
<feature type="transmembrane region" description="Helical" evidence="7">
    <location>
        <begin position="306"/>
        <end position="325"/>
    </location>
</feature>
<accession>A0A2I1R959</accession>
<evidence type="ECO:0000256" key="4">
    <source>
        <dbReference type="ARBA" id="ARBA00022989"/>
    </source>
</evidence>
<feature type="transmembrane region" description="Helical" evidence="7">
    <location>
        <begin position="462"/>
        <end position="482"/>
    </location>
</feature>
<keyword evidence="4 7" id="KW-1133">Transmembrane helix</keyword>
<sequence>MTATVRAGVARNSTIYIAASLLQKLSAAILLPVYTRMLTPDEYGYFSMLVTATLLMSTIATLGLDFGVMRYCHLSVSERDDPHARRRRQVALSAVVTVLLVTGGTLAVVLLAAAPLYGDAVFPGLAFYPAVALAVVAVVFQPITLVYLSFLQTSEAPNRFVVCSVGYFLMNAAFTIAFVGPGEMGVAGTSLALLCANGVTAMLCIVDAMRTGALWARFRTADVREILAYSLPMVPHSVSLQATAFATRLIVLRLLDAAAVGLFNIAMYVVNVIDAVQTAMHRAFMPFYFSEAKRAAPGWRSRMSDLIAGFVAVNMIVAGAAAVFSPEVLAILTPAPFHAAAEIVPVLALSMMVKSIYYPSLTELLFLDRGTRPAMVVSTSSSILSLASAIPLCYWWGLMGVAVAQLLQRLMMSGLACRLALRAKGVGIPWSRVLRLQAIGCVSIVFALLALVPMIADSLGSIWTLTIKTVFFLIFSLAVVACEPSIFKLIRKKVSNESESSPKEAAGSPSGGEEG</sequence>
<keyword evidence="2" id="KW-1003">Cell membrane</keyword>
<protein>
    <recommendedName>
        <fullName evidence="10">Polysaccharide biosynthesis protein</fullName>
    </recommendedName>
</protein>